<keyword evidence="3" id="KW-1003">Cell membrane</keyword>
<dbReference type="SUPFAM" id="SSF161098">
    <property type="entry name" value="MetI-like"/>
    <property type="match status" value="1"/>
</dbReference>
<dbReference type="InterPro" id="IPR035906">
    <property type="entry name" value="MetI-like_sf"/>
</dbReference>
<evidence type="ECO:0000256" key="5">
    <source>
        <dbReference type="ARBA" id="ARBA00022989"/>
    </source>
</evidence>
<dbReference type="PANTHER" id="PTHR43744">
    <property type="entry name" value="ABC TRANSPORTER PERMEASE PROTEIN MG189-RELATED-RELATED"/>
    <property type="match status" value="1"/>
</dbReference>
<dbReference type="RefSeq" id="WP_025694274.1">
    <property type="nucleotide sequence ID" value="NZ_ASQQ01000102.1"/>
</dbReference>
<feature type="transmembrane region" description="Helical" evidence="7">
    <location>
        <begin position="179"/>
        <end position="202"/>
    </location>
</feature>
<dbReference type="HOGENOM" id="CLU_016047_1_1_9"/>
<evidence type="ECO:0000256" key="7">
    <source>
        <dbReference type="RuleBase" id="RU363032"/>
    </source>
</evidence>
<feature type="transmembrane region" description="Helical" evidence="7">
    <location>
        <begin position="223"/>
        <end position="248"/>
    </location>
</feature>
<feature type="transmembrane region" description="Helical" evidence="7">
    <location>
        <begin position="143"/>
        <end position="167"/>
    </location>
</feature>
<evidence type="ECO:0000313" key="9">
    <source>
        <dbReference type="EMBL" id="AKG36233.1"/>
    </source>
</evidence>
<keyword evidence="4 7" id="KW-0812">Transmembrane</keyword>
<keyword evidence="5 7" id="KW-1133">Transmembrane helix</keyword>
<dbReference type="GO" id="GO:0055085">
    <property type="term" value="P:transmembrane transport"/>
    <property type="evidence" value="ECO:0007669"/>
    <property type="project" value="InterPro"/>
</dbReference>
<dbReference type="CDD" id="cd06261">
    <property type="entry name" value="TM_PBP2"/>
    <property type="match status" value="1"/>
</dbReference>
<evidence type="ECO:0000256" key="4">
    <source>
        <dbReference type="ARBA" id="ARBA00022692"/>
    </source>
</evidence>
<evidence type="ECO:0000256" key="1">
    <source>
        <dbReference type="ARBA" id="ARBA00004651"/>
    </source>
</evidence>
<reference evidence="9 10" key="2">
    <citation type="journal article" date="2016" name="Genome Announc.">
        <title>Genome Sequence of a Gram-Positive Diazotroph, Paenibacillus durus Type Strain ATCC 35681.</title>
        <authorList>
            <person name="Halim M.A."/>
            <person name="Rahman A.Y."/>
            <person name="Sim K.S."/>
            <person name="Yam H.C."/>
            <person name="Rahim A.A."/>
            <person name="Ghazali A.H."/>
            <person name="Najimudin N."/>
        </authorList>
    </citation>
    <scope>NUCLEOTIDE SEQUENCE [LARGE SCALE GENOMIC DNA]</scope>
    <source>
        <strain evidence="9 10">ATCC 35681</strain>
    </source>
</reference>
<evidence type="ECO:0000313" key="10">
    <source>
        <dbReference type="Proteomes" id="UP000034189"/>
    </source>
</evidence>
<keyword evidence="2 7" id="KW-0813">Transport</keyword>
<evidence type="ECO:0000259" key="8">
    <source>
        <dbReference type="PROSITE" id="PS50928"/>
    </source>
</evidence>
<proteinExistence type="inferred from homology"/>
<dbReference type="PANTHER" id="PTHR43744:SF8">
    <property type="entry name" value="SN-GLYCEROL-3-PHOSPHATE TRANSPORT SYSTEM PERMEASE PROTEIN UGPE"/>
    <property type="match status" value="1"/>
</dbReference>
<feature type="transmembrane region" description="Helical" evidence="7">
    <location>
        <begin position="43"/>
        <end position="61"/>
    </location>
</feature>
<organism evidence="9 10">
    <name type="scientific">Paenibacillus durus ATCC 35681</name>
    <dbReference type="NCBI Taxonomy" id="1333534"/>
    <lineage>
        <taxon>Bacteria</taxon>
        <taxon>Bacillati</taxon>
        <taxon>Bacillota</taxon>
        <taxon>Bacilli</taxon>
        <taxon>Bacillales</taxon>
        <taxon>Paenibacillaceae</taxon>
        <taxon>Paenibacillus</taxon>
    </lineage>
</organism>
<feature type="transmembrane region" description="Helical" evidence="7">
    <location>
        <begin position="293"/>
        <end position="313"/>
    </location>
</feature>
<dbReference type="EMBL" id="CP011114">
    <property type="protein sequence ID" value="AKG36233.1"/>
    <property type="molecule type" value="Genomic_DNA"/>
</dbReference>
<dbReference type="OrthoDB" id="9771544at2"/>
<gene>
    <name evidence="9" type="ORF">VK70_18090</name>
</gene>
<reference evidence="9 10" key="1">
    <citation type="submission" date="2015-03" db="EMBL/GenBank/DDBJ databases">
        <authorList>
            <person name="Abdul Halim M."/>
        </authorList>
    </citation>
    <scope>NUCLEOTIDE SEQUENCE [LARGE SCALE GENOMIC DNA]</scope>
    <source>
        <strain evidence="9 10">ATCC 35681</strain>
    </source>
</reference>
<name>A0A0F7FBW8_PAEDU</name>
<dbReference type="AlphaFoldDB" id="A0A0F7FBW8"/>
<protein>
    <submittedName>
        <fullName evidence="9">ABC transporter permease</fullName>
    </submittedName>
</protein>
<evidence type="ECO:0000256" key="6">
    <source>
        <dbReference type="ARBA" id="ARBA00023136"/>
    </source>
</evidence>
<accession>A0A0F7FBW8</accession>
<dbReference type="Proteomes" id="UP000034189">
    <property type="component" value="Chromosome"/>
</dbReference>
<comment type="similarity">
    <text evidence="7">Belongs to the binding-protein-dependent transport system permease family.</text>
</comment>
<evidence type="ECO:0000256" key="3">
    <source>
        <dbReference type="ARBA" id="ARBA00022475"/>
    </source>
</evidence>
<keyword evidence="6 7" id="KW-0472">Membrane</keyword>
<dbReference type="Pfam" id="PF00528">
    <property type="entry name" value="BPD_transp_1"/>
    <property type="match status" value="1"/>
</dbReference>
<dbReference type="PATRIC" id="fig|1333534.5.peg.3994"/>
<comment type="subcellular location">
    <subcellularLocation>
        <location evidence="1 7">Cell membrane</location>
        <topology evidence="1 7">Multi-pass membrane protein</topology>
    </subcellularLocation>
</comment>
<dbReference type="GO" id="GO:0005886">
    <property type="term" value="C:plasma membrane"/>
    <property type="evidence" value="ECO:0007669"/>
    <property type="project" value="UniProtKB-SubCell"/>
</dbReference>
<sequence>MRTESKLWLNKRSKGGRIWDRLSRLKVTDIRYLFFGREINRGLLFKLLIYWVLVITAYIYLNPILKMLVKMVMSKDDMLDPAVEWIPREIYWGHLADAAQSLMYGKSVLISITVSAVVALFHVITCGMMGYSLARMNFPGKSVLLVMLVLAFIIPPQVTVLPLIIMYTKLGLQNHLISLILPSVFGFGIKGSLFVIIFRQFYMTQPVEMEEAAKIDGAGAFKFYWKIMFPLAKPSIFVVSIFSFIWTWNDTYYPNIFLSVTDNVPLALQMARMDEDLKTILDSEEMLLLLMEGIKMAASFLVILPPLIIFFLAQRYFVKSVERSGFID</sequence>
<feature type="transmembrane region" description="Helical" evidence="7">
    <location>
        <begin position="108"/>
        <end position="131"/>
    </location>
</feature>
<evidence type="ECO:0000256" key="2">
    <source>
        <dbReference type="ARBA" id="ARBA00022448"/>
    </source>
</evidence>
<feature type="domain" description="ABC transmembrane type-1" evidence="8">
    <location>
        <begin position="108"/>
        <end position="313"/>
    </location>
</feature>
<dbReference type="InterPro" id="IPR000515">
    <property type="entry name" value="MetI-like"/>
</dbReference>
<dbReference type="PROSITE" id="PS50928">
    <property type="entry name" value="ABC_TM1"/>
    <property type="match status" value="1"/>
</dbReference>
<dbReference type="Gene3D" id="1.10.3720.10">
    <property type="entry name" value="MetI-like"/>
    <property type="match status" value="1"/>
</dbReference>